<dbReference type="AlphaFoldDB" id="A0A387BS44"/>
<evidence type="ECO:0000313" key="4">
    <source>
        <dbReference type="Proteomes" id="UP000275069"/>
    </source>
</evidence>
<dbReference type="Proteomes" id="UP000275069">
    <property type="component" value="Plasmid unnamed1"/>
</dbReference>
<dbReference type="OrthoDB" id="5116452at2"/>
<keyword evidence="2" id="KW-1133">Transmembrane helix</keyword>
<geneLocation type="plasmid" evidence="3 4">
    <name>unnamed1</name>
</geneLocation>
<feature type="region of interest" description="Disordered" evidence="1">
    <location>
        <begin position="36"/>
        <end position="76"/>
    </location>
</feature>
<gene>
    <name evidence="3" type="ORF">D7I44_17775</name>
</gene>
<evidence type="ECO:0000256" key="1">
    <source>
        <dbReference type="SAM" id="MobiDB-lite"/>
    </source>
</evidence>
<sequence length="239" mass="24613">MSFMYSTDGRSRWPWVIGALVLAVLIAAAIVWGTSRSAGGKPTASGTPTATSTPTPTDTTDSGASDGEAGAAPTGCLGGPNYDAASVLTAQKDAPNTDFGAVEVAAAFDRFTAQYPYPSTSAQQEVSAALRSSSSPSSYWEPYTEQSVGNNPTQGTLPAGTHFTVSTVNGLWRVQDGGNGELIVDMAAGYVVNGSLSPTKGNVSGFYMKWEKGAWRIVEGHNVDQNSLAAGGTHFTAGC</sequence>
<accession>A0A387BS44</accession>
<protein>
    <submittedName>
        <fullName evidence="3">Uncharacterized protein</fullName>
    </submittedName>
</protein>
<dbReference type="RefSeq" id="WP_120791056.1">
    <property type="nucleotide sequence ID" value="NZ_CP032625.1"/>
</dbReference>
<evidence type="ECO:0000256" key="2">
    <source>
        <dbReference type="SAM" id="Phobius"/>
    </source>
</evidence>
<dbReference type="KEGG" id="gry:D7I44_17775"/>
<keyword evidence="4" id="KW-1185">Reference proteome</keyword>
<organism evidence="3 4">
    <name type="scientific">Gryllotalpicola protaetiae</name>
    <dbReference type="NCBI Taxonomy" id="2419771"/>
    <lineage>
        <taxon>Bacteria</taxon>
        <taxon>Bacillati</taxon>
        <taxon>Actinomycetota</taxon>
        <taxon>Actinomycetes</taxon>
        <taxon>Micrococcales</taxon>
        <taxon>Microbacteriaceae</taxon>
        <taxon>Gryllotalpicola</taxon>
    </lineage>
</organism>
<reference evidence="3 4" key="1">
    <citation type="submission" date="2018-09" db="EMBL/GenBank/DDBJ databases">
        <title>Genome sequencing of strain 2DFW10M-5.</title>
        <authorList>
            <person name="Heo J."/>
            <person name="Kim S.-J."/>
            <person name="Kwon S.-W."/>
        </authorList>
    </citation>
    <scope>NUCLEOTIDE SEQUENCE [LARGE SCALE GENOMIC DNA]</scope>
    <source>
        <strain evidence="3 4">2DFW10M-5</strain>
        <plasmid evidence="3 4">unnamed1</plasmid>
    </source>
</reference>
<evidence type="ECO:0000313" key="3">
    <source>
        <dbReference type="EMBL" id="AYG05528.1"/>
    </source>
</evidence>
<feature type="compositionally biased region" description="Low complexity" evidence="1">
    <location>
        <begin position="42"/>
        <end position="72"/>
    </location>
</feature>
<feature type="transmembrane region" description="Helical" evidence="2">
    <location>
        <begin position="12"/>
        <end position="32"/>
    </location>
</feature>
<keyword evidence="3" id="KW-0614">Plasmid</keyword>
<name>A0A387BS44_9MICO</name>
<proteinExistence type="predicted"/>
<keyword evidence="2" id="KW-0812">Transmembrane</keyword>
<dbReference type="EMBL" id="CP032625">
    <property type="protein sequence ID" value="AYG05528.1"/>
    <property type="molecule type" value="Genomic_DNA"/>
</dbReference>
<keyword evidence="2" id="KW-0472">Membrane</keyword>